<dbReference type="GO" id="GO:0006351">
    <property type="term" value="P:DNA-templated transcription"/>
    <property type="evidence" value="ECO:0007669"/>
    <property type="project" value="InterPro"/>
</dbReference>
<dbReference type="PANTHER" id="PTHR47424">
    <property type="entry name" value="REGULATORY PROTEIN GAL4"/>
    <property type="match status" value="1"/>
</dbReference>
<keyword evidence="1" id="KW-0805">Transcription regulation</keyword>
<evidence type="ECO:0000256" key="3">
    <source>
        <dbReference type="ARBA" id="ARBA00023242"/>
    </source>
</evidence>
<dbReference type="EMBL" id="AMGV01000002">
    <property type="protein sequence ID" value="KEF61525.1"/>
    <property type="molecule type" value="Genomic_DNA"/>
</dbReference>
<dbReference type="CDD" id="cd12148">
    <property type="entry name" value="fungal_TF_MHR"/>
    <property type="match status" value="1"/>
</dbReference>
<name>A0A072Q0V3_9EURO</name>
<evidence type="ECO:0000256" key="1">
    <source>
        <dbReference type="ARBA" id="ARBA00023015"/>
    </source>
</evidence>
<feature type="compositionally biased region" description="Polar residues" evidence="4">
    <location>
        <begin position="94"/>
        <end position="115"/>
    </location>
</feature>
<keyword evidence="2" id="KW-0804">Transcription</keyword>
<dbReference type="HOGENOM" id="CLU_008511_3_0_1"/>
<feature type="region of interest" description="Disordered" evidence="4">
    <location>
        <begin position="14"/>
        <end position="42"/>
    </location>
</feature>
<dbReference type="GO" id="GO:0000981">
    <property type="term" value="F:DNA-binding transcription factor activity, RNA polymerase II-specific"/>
    <property type="evidence" value="ECO:0007669"/>
    <property type="project" value="TreeGrafter"/>
</dbReference>
<dbReference type="SMART" id="SM00906">
    <property type="entry name" value="Fungal_trans"/>
    <property type="match status" value="1"/>
</dbReference>
<dbReference type="PANTHER" id="PTHR47424:SF4">
    <property type="entry name" value="ZN(II)2CYS6 TRANSCRIPTION FACTOR (EUROFUNG)"/>
    <property type="match status" value="1"/>
</dbReference>
<dbReference type="Proteomes" id="UP000027920">
    <property type="component" value="Unassembled WGS sequence"/>
</dbReference>
<reference evidence="6 7" key="1">
    <citation type="submission" date="2013-03" db="EMBL/GenBank/DDBJ databases">
        <title>The Genome Sequence of Exophiala aquamarina CBS 119918.</title>
        <authorList>
            <consortium name="The Broad Institute Genomics Platform"/>
            <person name="Cuomo C."/>
            <person name="de Hoog S."/>
            <person name="Gorbushina A."/>
            <person name="Walker B."/>
            <person name="Young S.K."/>
            <person name="Zeng Q."/>
            <person name="Gargeya S."/>
            <person name="Fitzgerald M."/>
            <person name="Haas B."/>
            <person name="Abouelleil A."/>
            <person name="Allen A.W."/>
            <person name="Alvarado L."/>
            <person name="Arachchi H.M."/>
            <person name="Berlin A.M."/>
            <person name="Chapman S.B."/>
            <person name="Gainer-Dewar J."/>
            <person name="Goldberg J."/>
            <person name="Griggs A."/>
            <person name="Gujja S."/>
            <person name="Hansen M."/>
            <person name="Howarth C."/>
            <person name="Imamovic A."/>
            <person name="Ireland A."/>
            <person name="Larimer J."/>
            <person name="McCowan C."/>
            <person name="Murphy C."/>
            <person name="Pearson M."/>
            <person name="Poon T.W."/>
            <person name="Priest M."/>
            <person name="Roberts A."/>
            <person name="Saif S."/>
            <person name="Shea T."/>
            <person name="Sisk P."/>
            <person name="Sykes S."/>
            <person name="Wortman J."/>
            <person name="Nusbaum C."/>
            <person name="Birren B."/>
        </authorList>
    </citation>
    <scope>NUCLEOTIDE SEQUENCE [LARGE SCALE GENOMIC DNA]</scope>
    <source>
        <strain evidence="6 7">CBS 119918</strain>
    </source>
</reference>
<keyword evidence="3" id="KW-0539">Nucleus</keyword>
<dbReference type="GO" id="GO:0008270">
    <property type="term" value="F:zinc ion binding"/>
    <property type="evidence" value="ECO:0007669"/>
    <property type="project" value="InterPro"/>
</dbReference>
<sequence length="667" mass="75013">MLRLTQKINELERENQSLASSSHENASCRLPPAPPTVGSPANAHEQYIEGNAMMGFNEQAEEHTPQQYSQSDATSFMNLIRSLIDQDKAIPHSHISQISATPPSRSARGRNSTSRRPLPDYVLPSRPQADHLILVYRRLAATLYPFVDLERVELLYPRLWTGEDLGDDGLTFLCLLNVMFSIACNLDSSIAPTERVEKANIFYIRAQDLLQFDIVQQRSLLTVQCFLLLGQYLQSTNSPQQCWIYVGFAIRIAQSLRLDVPSTSAKEPFVQRELLRRLWHGCVLLDQALSMTFGRSTMIAPQASNAVPLPVAHPETTICQCRTRCLSDSSTPDFHFFIETLQLYRLMNETLIILYSSDNVGGDSNNVNVVHFGSLGAKAVGSLLELDHKLSCWYQDLPIHLRHGPDSIEAAVHERHRNVLYIRYTHVKILLFRPILARYCSDGAPRNASLMSNLDTLASKIALQFSVACIRAAFKMIDCFDVALSGKDIGEVDELLPAWWYSIFYVYTAAAVLVAARLSPPVLAEVTEPAVSEAWDTAMRILSRYQAHTNLARRCVTALSLILNQVMQQGQRPEPRLIPDAVELLPRSTDVPEPERSTPTLDEPTHNLSAIHTQDWASFGMEYMDRTGSMNFDSDLDNLLRHMNTSGMQVDIFGDMSWLTDMPSQLY</sequence>
<dbReference type="InterPro" id="IPR051127">
    <property type="entry name" value="Fungal_SecMet_Regulators"/>
</dbReference>
<feature type="domain" description="Xylanolytic transcriptional activator regulatory" evidence="5">
    <location>
        <begin position="242"/>
        <end position="316"/>
    </location>
</feature>
<dbReference type="OrthoDB" id="424974at2759"/>
<evidence type="ECO:0000256" key="4">
    <source>
        <dbReference type="SAM" id="MobiDB-lite"/>
    </source>
</evidence>
<evidence type="ECO:0000313" key="6">
    <source>
        <dbReference type="EMBL" id="KEF61525.1"/>
    </source>
</evidence>
<dbReference type="VEuPathDB" id="FungiDB:A1O9_03092"/>
<dbReference type="Pfam" id="PF04082">
    <property type="entry name" value="Fungal_trans"/>
    <property type="match status" value="1"/>
</dbReference>
<evidence type="ECO:0000259" key="5">
    <source>
        <dbReference type="SMART" id="SM00906"/>
    </source>
</evidence>
<keyword evidence="7" id="KW-1185">Reference proteome</keyword>
<proteinExistence type="predicted"/>
<evidence type="ECO:0000313" key="7">
    <source>
        <dbReference type="Proteomes" id="UP000027920"/>
    </source>
</evidence>
<evidence type="ECO:0000256" key="2">
    <source>
        <dbReference type="ARBA" id="ARBA00023163"/>
    </source>
</evidence>
<comment type="caution">
    <text evidence="6">The sequence shown here is derived from an EMBL/GenBank/DDBJ whole genome shotgun (WGS) entry which is preliminary data.</text>
</comment>
<dbReference type="InterPro" id="IPR007219">
    <property type="entry name" value="XnlR_reg_dom"/>
</dbReference>
<dbReference type="GO" id="GO:0000435">
    <property type="term" value="P:positive regulation of transcription from RNA polymerase II promoter by galactose"/>
    <property type="evidence" value="ECO:0007669"/>
    <property type="project" value="TreeGrafter"/>
</dbReference>
<protein>
    <recommendedName>
        <fullName evidence="5">Xylanolytic transcriptional activator regulatory domain-containing protein</fullName>
    </recommendedName>
</protein>
<dbReference type="RefSeq" id="XP_013264115.1">
    <property type="nucleotide sequence ID" value="XM_013408661.1"/>
</dbReference>
<dbReference type="GeneID" id="25278031"/>
<feature type="region of interest" description="Disordered" evidence="4">
    <location>
        <begin position="94"/>
        <end position="121"/>
    </location>
</feature>
<feature type="compositionally biased region" description="Polar residues" evidence="4">
    <location>
        <begin position="16"/>
        <end position="25"/>
    </location>
</feature>
<dbReference type="AlphaFoldDB" id="A0A072Q0V3"/>
<dbReference type="STRING" id="1182545.A0A072Q0V3"/>
<dbReference type="GO" id="GO:0000978">
    <property type="term" value="F:RNA polymerase II cis-regulatory region sequence-specific DNA binding"/>
    <property type="evidence" value="ECO:0007669"/>
    <property type="project" value="TreeGrafter"/>
</dbReference>
<gene>
    <name evidence="6" type="ORF">A1O9_03092</name>
</gene>
<organism evidence="6 7">
    <name type="scientific">Exophiala aquamarina CBS 119918</name>
    <dbReference type="NCBI Taxonomy" id="1182545"/>
    <lineage>
        <taxon>Eukaryota</taxon>
        <taxon>Fungi</taxon>
        <taxon>Dikarya</taxon>
        <taxon>Ascomycota</taxon>
        <taxon>Pezizomycotina</taxon>
        <taxon>Eurotiomycetes</taxon>
        <taxon>Chaetothyriomycetidae</taxon>
        <taxon>Chaetothyriales</taxon>
        <taxon>Herpotrichiellaceae</taxon>
        <taxon>Exophiala</taxon>
    </lineage>
</organism>
<dbReference type="GO" id="GO:0005634">
    <property type="term" value="C:nucleus"/>
    <property type="evidence" value="ECO:0007669"/>
    <property type="project" value="TreeGrafter"/>
</dbReference>
<accession>A0A072Q0V3</accession>